<feature type="domain" description="C1q" evidence="5">
    <location>
        <begin position="328"/>
        <end position="464"/>
    </location>
</feature>
<keyword evidence="3" id="KW-0732">Signal</keyword>
<dbReference type="Gene3D" id="2.60.40.10">
    <property type="entry name" value="Immunoglobulins"/>
    <property type="match status" value="1"/>
</dbReference>
<dbReference type="AlphaFoldDB" id="A0AAN9AMX6"/>
<dbReference type="InterPro" id="IPR036179">
    <property type="entry name" value="Ig-like_dom_sf"/>
</dbReference>
<dbReference type="PANTHER" id="PTHR15427">
    <property type="entry name" value="EMILIN ELASTIN MICROFIBRIL INTERFACE-LOCATED PROTEIN ELASTIN MICROFIBRIL INTERFACER"/>
    <property type="match status" value="1"/>
</dbReference>
<dbReference type="PRINTS" id="PR00007">
    <property type="entry name" value="COMPLEMNTC1Q"/>
</dbReference>
<keyword evidence="2" id="KW-0964">Secreted</keyword>
<evidence type="ECO:0000256" key="2">
    <source>
        <dbReference type="ARBA" id="ARBA00022525"/>
    </source>
</evidence>
<dbReference type="InterPro" id="IPR050392">
    <property type="entry name" value="Collagen/C1q_domain"/>
</dbReference>
<dbReference type="GO" id="GO:0005581">
    <property type="term" value="C:collagen trimer"/>
    <property type="evidence" value="ECO:0007669"/>
    <property type="project" value="UniProtKB-KW"/>
</dbReference>
<dbReference type="InterPro" id="IPR013783">
    <property type="entry name" value="Ig-like_fold"/>
</dbReference>
<gene>
    <name evidence="6" type="ORF">V1264_024995</name>
</gene>
<dbReference type="InterPro" id="IPR001073">
    <property type="entry name" value="C1q_dom"/>
</dbReference>
<sequence>MGTLLFTLLLTTLVSESSCVQWSSSALKEDAAVYTCDNSDLTLSWGVSKTTGETIVDVHWYYEGRSQELIAMLAQGHLNVMPSFSGRVELTANAGIVIHHVTTGEKGNYSVEVNAQNKNGGFVTLRRTASVLVGEGLMIRDGQLHASQMAVAVFSNSTQQWHVVLACGTFTYHDTPPFTLEWTTPSGQSVSSSQYKEGQFLLLLDNPVSGGSYTCHVPHSSASVACLHGNSTDVSSTVVVDDVKSRLTLLEAGSQLLKGSVMELKAENQQLKGSVMELKAENGQLKGHLDEANVMISNVSKHLVKQDTQTIARIDSVSSLLSQHLNDERTKRVSFHVSDLKDTTPSDGDRLIFTTVHNNQGYGYHPDTGLFYAPYTGTYCFMSSLWGGSSPYYIDVYLMISGKRELRVYIKFSSGGDFDAASLQGVVSVRAGQSVWLGVSGRGNLFPPDSISNSFSGFLVSYDL</sequence>
<evidence type="ECO:0000259" key="4">
    <source>
        <dbReference type="PROSITE" id="PS50835"/>
    </source>
</evidence>
<reference evidence="6 7" key="1">
    <citation type="submission" date="2024-02" db="EMBL/GenBank/DDBJ databases">
        <title>Chromosome-scale genome assembly of the rough periwinkle Littorina saxatilis.</title>
        <authorList>
            <person name="De Jode A."/>
            <person name="Faria R."/>
            <person name="Formenti G."/>
            <person name="Sims Y."/>
            <person name="Smith T.P."/>
            <person name="Tracey A."/>
            <person name="Wood J.M.D."/>
            <person name="Zagrodzka Z.B."/>
            <person name="Johannesson K."/>
            <person name="Butlin R.K."/>
            <person name="Leder E.H."/>
        </authorList>
    </citation>
    <scope>NUCLEOTIDE SEQUENCE [LARGE SCALE GENOMIC DNA]</scope>
    <source>
        <strain evidence="6">Snail1</strain>
        <tissue evidence="6">Muscle</tissue>
    </source>
</reference>
<dbReference type="InterPro" id="IPR007110">
    <property type="entry name" value="Ig-like_dom"/>
</dbReference>
<evidence type="ECO:0000256" key="3">
    <source>
        <dbReference type="SAM" id="SignalP"/>
    </source>
</evidence>
<evidence type="ECO:0000313" key="6">
    <source>
        <dbReference type="EMBL" id="KAK7089789.1"/>
    </source>
</evidence>
<dbReference type="PROSITE" id="PS50835">
    <property type="entry name" value="IG_LIKE"/>
    <property type="match status" value="1"/>
</dbReference>
<feature type="signal peptide" evidence="3">
    <location>
        <begin position="1"/>
        <end position="19"/>
    </location>
</feature>
<feature type="chain" id="PRO_5042824984" evidence="3">
    <location>
        <begin position="20"/>
        <end position="464"/>
    </location>
</feature>
<comment type="subcellular location">
    <subcellularLocation>
        <location evidence="1">Secreted</location>
    </subcellularLocation>
</comment>
<evidence type="ECO:0000256" key="1">
    <source>
        <dbReference type="ARBA" id="ARBA00004613"/>
    </source>
</evidence>
<proteinExistence type="predicted"/>
<dbReference type="Proteomes" id="UP001374579">
    <property type="component" value="Unassembled WGS sequence"/>
</dbReference>
<dbReference type="SUPFAM" id="SSF48726">
    <property type="entry name" value="Immunoglobulin"/>
    <property type="match status" value="1"/>
</dbReference>
<evidence type="ECO:0000259" key="5">
    <source>
        <dbReference type="PROSITE" id="PS50871"/>
    </source>
</evidence>
<organism evidence="6 7">
    <name type="scientific">Littorina saxatilis</name>
    <dbReference type="NCBI Taxonomy" id="31220"/>
    <lineage>
        <taxon>Eukaryota</taxon>
        <taxon>Metazoa</taxon>
        <taxon>Spiralia</taxon>
        <taxon>Lophotrochozoa</taxon>
        <taxon>Mollusca</taxon>
        <taxon>Gastropoda</taxon>
        <taxon>Caenogastropoda</taxon>
        <taxon>Littorinimorpha</taxon>
        <taxon>Littorinoidea</taxon>
        <taxon>Littorinidae</taxon>
        <taxon>Littorina</taxon>
    </lineage>
</organism>
<feature type="domain" description="Ig-like" evidence="4">
    <location>
        <begin position="163"/>
        <end position="225"/>
    </location>
</feature>
<keyword evidence="7" id="KW-1185">Reference proteome</keyword>
<evidence type="ECO:0000313" key="7">
    <source>
        <dbReference type="Proteomes" id="UP001374579"/>
    </source>
</evidence>
<dbReference type="Pfam" id="PF00386">
    <property type="entry name" value="C1q"/>
    <property type="match status" value="1"/>
</dbReference>
<comment type="caution">
    <text evidence="6">The sequence shown here is derived from an EMBL/GenBank/DDBJ whole genome shotgun (WGS) entry which is preliminary data.</text>
</comment>
<dbReference type="SUPFAM" id="SSF49842">
    <property type="entry name" value="TNF-like"/>
    <property type="match status" value="1"/>
</dbReference>
<dbReference type="InterPro" id="IPR008983">
    <property type="entry name" value="Tumour_necrosis_fac-like_dom"/>
</dbReference>
<dbReference type="PANTHER" id="PTHR15427:SF33">
    <property type="entry name" value="COLLAGEN IV NC1 DOMAIN-CONTAINING PROTEIN"/>
    <property type="match status" value="1"/>
</dbReference>
<name>A0AAN9AMX6_9CAEN</name>
<accession>A0AAN9AMX6</accession>
<dbReference type="PROSITE" id="PS50871">
    <property type="entry name" value="C1Q"/>
    <property type="match status" value="1"/>
</dbReference>
<dbReference type="SMART" id="SM00110">
    <property type="entry name" value="C1Q"/>
    <property type="match status" value="1"/>
</dbReference>
<protein>
    <submittedName>
        <fullName evidence="6">Uncharacterized protein</fullName>
    </submittedName>
</protein>
<dbReference type="EMBL" id="JBAMIC010000527">
    <property type="protein sequence ID" value="KAK7089789.1"/>
    <property type="molecule type" value="Genomic_DNA"/>
</dbReference>
<dbReference type="Gene3D" id="2.60.120.40">
    <property type="match status" value="1"/>
</dbReference>